<accession>A0ABU3BA00</accession>
<evidence type="ECO:0000256" key="6">
    <source>
        <dbReference type="ARBA" id="ARBA00022857"/>
    </source>
</evidence>
<dbReference type="InterPro" id="IPR017927">
    <property type="entry name" value="FAD-bd_FR_type"/>
</dbReference>
<keyword evidence="9 10" id="KW-0198">Cysteine biosynthesis</keyword>
<comment type="cofactor">
    <cofactor evidence="10">
        <name>FMN</name>
        <dbReference type="ChEBI" id="CHEBI:58210"/>
    </cofactor>
    <text evidence="10">Binds 1 FMN per subunit.</text>
</comment>
<comment type="cofactor">
    <cofactor evidence="10">
        <name>FAD</name>
        <dbReference type="ChEBI" id="CHEBI:57692"/>
    </cofactor>
    <text evidence="10">Binds 1 FAD per subunit.</text>
</comment>
<dbReference type="Pfam" id="PF00258">
    <property type="entry name" value="Flavodoxin_1"/>
    <property type="match status" value="1"/>
</dbReference>
<evidence type="ECO:0000256" key="2">
    <source>
        <dbReference type="ARBA" id="ARBA00022605"/>
    </source>
</evidence>
<dbReference type="Gene3D" id="1.20.990.10">
    <property type="entry name" value="NADPH-cytochrome p450 Reductase, Chain A, domain 3"/>
    <property type="match status" value="1"/>
</dbReference>
<dbReference type="InterPro" id="IPR039261">
    <property type="entry name" value="FNR_nucleotide-bd"/>
</dbReference>
<keyword evidence="7 10" id="KW-0249">Electron transport</keyword>
<evidence type="ECO:0000256" key="9">
    <source>
        <dbReference type="ARBA" id="ARBA00023192"/>
    </source>
</evidence>
<dbReference type="InterPro" id="IPR001709">
    <property type="entry name" value="Flavoprot_Pyr_Nucl_cyt_Rdtase"/>
</dbReference>
<dbReference type="InterPro" id="IPR008254">
    <property type="entry name" value="Flavodoxin/NO_synth"/>
</dbReference>
<gene>
    <name evidence="14" type="ORF">RM531_12430</name>
</gene>
<dbReference type="InterPro" id="IPR010199">
    <property type="entry name" value="CysJ"/>
</dbReference>
<sequence length="606" mass="65776">MKAAQIREHSSPLDASQAAQLESLVETLSPMQATWISGYLAGLNAALAESGAVADAAPAAAASSSQTLTILYGSQTGNAEGVAGSLRDAAQAGGITARLADMAEYKPKDLKQESNLVVVVSTHGEGEPPDDAEDFYEFLHGKKAPKLDGVRFSVLALGDSSYEHFCETGRVIDERLAELGGTRVIDRVDCDVDYDDAAEAWTADVLAKFAAPEPAGNAHPTVTTLPTASRAPEAPTRKNPFEASLLANTVLNGRGSDKEVRHIELDTEDSGLIWTPGDSLGVVPSNPPAAVDALLAALQLDGDARVTGVDGEVSLAHALRYQYEITTLTRPFVTQYAQLAESSALQDLLGDDQRDAFADYVYGRDLTDLVGEYPVPGLSAADFVRLLRKLPPRLYSIASSHAANPDELHLTVAAVRYHSHGRDRLGVASTHLADRVGEDDRVPVYIDANKSFKLPTDNDTPLIMIGPGTGVAPFRAFLQEREEQGAGGDNWLFFGAPHFRTDFYYQTEWLRWRRDGLLSRLDVAFSRDQADKVYVQHRLREQARDVYGWLENGANVYVCGDANQMARDVHDALGDIIAEQGGMSADAAADYLKRLQKEKRYQRDVY</sequence>
<evidence type="ECO:0000256" key="3">
    <source>
        <dbReference type="ARBA" id="ARBA00022630"/>
    </source>
</evidence>
<dbReference type="PRINTS" id="PR00371">
    <property type="entry name" value="FPNCR"/>
</dbReference>
<comment type="pathway">
    <text evidence="10">Sulfur metabolism; hydrogen sulfide biosynthesis; hydrogen sulfide from sulfite (NADPH route): step 1/1.</text>
</comment>
<evidence type="ECO:0000259" key="12">
    <source>
        <dbReference type="PROSITE" id="PS50902"/>
    </source>
</evidence>
<feature type="region of interest" description="Disordered" evidence="11">
    <location>
        <begin position="216"/>
        <end position="236"/>
    </location>
</feature>
<evidence type="ECO:0000256" key="1">
    <source>
        <dbReference type="ARBA" id="ARBA00022448"/>
    </source>
</evidence>
<feature type="domain" description="FAD-binding FR-type" evidence="13">
    <location>
        <begin position="238"/>
        <end position="455"/>
    </location>
</feature>
<keyword evidence="6 10" id="KW-0521">NADP</keyword>
<evidence type="ECO:0000256" key="7">
    <source>
        <dbReference type="ARBA" id="ARBA00022982"/>
    </source>
</evidence>
<organism evidence="14 15">
    <name type="scientific">Spectribacter acetivorans</name>
    <dbReference type="NCBI Taxonomy" id="3075603"/>
    <lineage>
        <taxon>Bacteria</taxon>
        <taxon>Pseudomonadati</taxon>
        <taxon>Pseudomonadota</taxon>
        <taxon>Gammaproteobacteria</taxon>
        <taxon>Salinisphaerales</taxon>
        <taxon>Salinisphaeraceae</taxon>
        <taxon>Spectribacter</taxon>
    </lineage>
</organism>
<keyword evidence="2 10" id="KW-0028">Amino-acid biosynthesis</keyword>
<dbReference type="InterPro" id="IPR001094">
    <property type="entry name" value="Flavdoxin-like"/>
</dbReference>
<dbReference type="Pfam" id="PF00175">
    <property type="entry name" value="NAD_binding_1"/>
    <property type="match status" value="1"/>
</dbReference>
<dbReference type="PANTHER" id="PTHR19384:SF128">
    <property type="entry name" value="NADPH OXIDOREDUCTASE A"/>
    <property type="match status" value="1"/>
</dbReference>
<keyword evidence="5 10" id="KW-0274">FAD</keyword>
<evidence type="ECO:0000256" key="5">
    <source>
        <dbReference type="ARBA" id="ARBA00022827"/>
    </source>
</evidence>
<dbReference type="NCBIfam" id="TIGR01931">
    <property type="entry name" value="cysJ"/>
    <property type="match status" value="1"/>
</dbReference>
<dbReference type="InterPro" id="IPR023173">
    <property type="entry name" value="NADPH_Cyt_P450_Rdtase_alpha"/>
</dbReference>
<dbReference type="Gene3D" id="3.40.50.80">
    <property type="entry name" value="Nucleotide-binding domain of ferredoxin-NADP reductase (FNR) module"/>
    <property type="match status" value="1"/>
</dbReference>
<dbReference type="Gene3D" id="2.40.30.10">
    <property type="entry name" value="Translation factors"/>
    <property type="match status" value="1"/>
</dbReference>
<dbReference type="InterPro" id="IPR017938">
    <property type="entry name" value="Riboflavin_synthase-like_b-brl"/>
</dbReference>
<evidence type="ECO:0000256" key="10">
    <source>
        <dbReference type="PIRNR" id="PIRNR000207"/>
    </source>
</evidence>
<dbReference type="Proteomes" id="UP001259982">
    <property type="component" value="Unassembled WGS sequence"/>
</dbReference>
<dbReference type="EC" id="1.8.1.2" evidence="10"/>
<reference evidence="14 15" key="1">
    <citation type="submission" date="2023-09" db="EMBL/GenBank/DDBJ databases">
        <authorList>
            <person name="Rey-Velasco X."/>
        </authorList>
    </citation>
    <scope>NUCLEOTIDE SEQUENCE [LARGE SCALE GENOMIC DNA]</scope>
    <source>
        <strain evidence="14 15">P385</strain>
    </source>
</reference>
<dbReference type="PROSITE" id="PS51384">
    <property type="entry name" value="FAD_FR"/>
    <property type="match status" value="1"/>
</dbReference>
<proteinExistence type="predicted"/>
<keyword evidence="3 10" id="KW-0285">Flavoprotein</keyword>
<evidence type="ECO:0000256" key="4">
    <source>
        <dbReference type="ARBA" id="ARBA00022643"/>
    </source>
</evidence>
<comment type="subunit">
    <text evidence="10">Alpha(8)-beta(8). The alpha component is a flavoprotein, the beta component is a hemoprotein.</text>
</comment>
<comment type="caution">
    <text evidence="14">The sequence shown here is derived from an EMBL/GenBank/DDBJ whole genome shotgun (WGS) entry which is preliminary data.</text>
</comment>
<dbReference type="PRINTS" id="PR00369">
    <property type="entry name" value="FLAVODOXIN"/>
</dbReference>
<evidence type="ECO:0000256" key="11">
    <source>
        <dbReference type="SAM" id="MobiDB-lite"/>
    </source>
</evidence>
<evidence type="ECO:0000256" key="8">
    <source>
        <dbReference type="ARBA" id="ARBA00023002"/>
    </source>
</evidence>
<dbReference type="SUPFAM" id="SSF52343">
    <property type="entry name" value="Ferredoxin reductase-like, C-terminal NADP-linked domain"/>
    <property type="match status" value="1"/>
</dbReference>
<comment type="function">
    <text evidence="10">Component of the sulfite reductase complex that catalyzes the 6-electron reduction of sulfite to sulfide. This is one of several activities required for the biosynthesis of L-cysteine from sulfate. The flavoprotein component catalyzes the electron flow from NADPH -&gt; FAD -&gt; FMN to the hemoprotein component.</text>
</comment>
<evidence type="ECO:0000313" key="14">
    <source>
        <dbReference type="EMBL" id="MDT0619283.1"/>
    </source>
</evidence>
<dbReference type="Gene3D" id="3.40.50.360">
    <property type="match status" value="1"/>
</dbReference>
<comment type="catalytic activity">
    <reaction evidence="10">
        <text>hydrogen sulfide + 3 NADP(+) + 3 H2O = sulfite + 3 NADPH + 4 H(+)</text>
        <dbReference type="Rhea" id="RHEA:13801"/>
        <dbReference type="ChEBI" id="CHEBI:15377"/>
        <dbReference type="ChEBI" id="CHEBI:15378"/>
        <dbReference type="ChEBI" id="CHEBI:17359"/>
        <dbReference type="ChEBI" id="CHEBI:29919"/>
        <dbReference type="ChEBI" id="CHEBI:57783"/>
        <dbReference type="ChEBI" id="CHEBI:58349"/>
        <dbReference type="EC" id="1.8.1.2"/>
    </reaction>
</comment>
<dbReference type="SUPFAM" id="SSF52218">
    <property type="entry name" value="Flavoproteins"/>
    <property type="match status" value="1"/>
</dbReference>
<keyword evidence="1 10" id="KW-0813">Transport</keyword>
<dbReference type="Pfam" id="PF00667">
    <property type="entry name" value="FAD_binding_1"/>
    <property type="match status" value="1"/>
</dbReference>
<dbReference type="PROSITE" id="PS50902">
    <property type="entry name" value="FLAVODOXIN_LIKE"/>
    <property type="match status" value="1"/>
</dbReference>
<name>A0ABU3BA00_9GAMM</name>
<dbReference type="CDD" id="cd06199">
    <property type="entry name" value="SiR"/>
    <property type="match status" value="1"/>
</dbReference>
<evidence type="ECO:0000313" key="15">
    <source>
        <dbReference type="Proteomes" id="UP001259982"/>
    </source>
</evidence>
<dbReference type="EMBL" id="JAVRHY010000012">
    <property type="protein sequence ID" value="MDT0619283.1"/>
    <property type="molecule type" value="Genomic_DNA"/>
</dbReference>
<keyword evidence="4 10" id="KW-0288">FMN</keyword>
<dbReference type="InterPro" id="IPR001433">
    <property type="entry name" value="OxRdtase_FAD/NAD-bd"/>
</dbReference>
<keyword evidence="15" id="KW-1185">Reference proteome</keyword>
<evidence type="ECO:0000259" key="13">
    <source>
        <dbReference type="PROSITE" id="PS51384"/>
    </source>
</evidence>
<dbReference type="InterPro" id="IPR029039">
    <property type="entry name" value="Flavoprotein-like_sf"/>
</dbReference>
<dbReference type="PANTHER" id="PTHR19384">
    <property type="entry name" value="NITRIC OXIDE SYNTHASE-RELATED"/>
    <property type="match status" value="1"/>
</dbReference>
<feature type="domain" description="Flavodoxin-like" evidence="12">
    <location>
        <begin position="68"/>
        <end position="206"/>
    </location>
</feature>
<dbReference type="PIRSF" id="PIRSF000207">
    <property type="entry name" value="SiR-FP_CysJ"/>
    <property type="match status" value="1"/>
</dbReference>
<dbReference type="GO" id="GO:0004783">
    <property type="term" value="F:sulfite reductase (NADPH) activity"/>
    <property type="evidence" value="ECO:0007669"/>
    <property type="project" value="UniProtKB-EC"/>
</dbReference>
<dbReference type="RefSeq" id="WP_311659663.1">
    <property type="nucleotide sequence ID" value="NZ_JAVRHY010000012.1"/>
</dbReference>
<dbReference type="SUPFAM" id="SSF63380">
    <property type="entry name" value="Riboflavin synthase domain-like"/>
    <property type="match status" value="1"/>
</dbReference>
<dbReference type="InterPro" id="IPR003097">
    <property type="entry name" value="CysJ-like_FAD-binding"/>
</dbReference>
<protein>
    <recommendedName>
        <fullName evidence="10">Sulfite reductase [NADPH] flavoprotein alpha-component</fullName>
        <shortName evidence="10">SiR-FP</shortName>
        <ecNumber evidence="10">1.8.1.2</ecNumber>
    </recommendedName>
</protein>
<keyword evidence="8 10" id="KW-0560">Oxidoreductase</keyword>